<dbReference type="EMBL" id="RQTK01001053">
    <property type="protein sequence ID" value="RUS72563.1"/>
    <property type="molecule type" value="Genomic_DNA"/>
</dbReference>
<feature type="region of interest" description="Disordered" evidence="1">
    <location>
        <begin position="34"/>
        <end position="163"/>
    </location>
</feature>
<protein>
    <submittedName>
        <fullName evidence="2">Uncharacterized protein</fullName>
    </submittedName>
</protein>
<feature type="compositionally biased region" description="Low complexity" evidence="1">
    <location>
        <begin position="34"/>
        <end position="43"/>
    </location>
</feature>
<organism evidence="2 3">
    <name type="scientific">Elysia chlorotica</name>
    <name type="common">Eastern emerald elysia</name>
    <name type="synonym">Sea slug</name>
    <dbReference type="NCBI Taxonomy" id="188477"/>
    <lineage>
        <taxon>Eukaryota</taxon>
        <taxon>Metazoa</taxon>
        <taxon>Spiralia</taxon>
        <taxon>Lophotrochozoa</taxon>
        <taxon>Mollusca</taxon>
        <taxon>Gastropoda</taxon>
        <taxon>Heterobranchia</taxon>
        <taxon>Euthyneura</taxon>
        <taxon>Panpulmonata</taxon>
        <taxon>Sacoglossa</taxon>
        <taxon>Placobranchoidea</taxon>
        <taxon>Plakobranchidae</taxon>
        <taxon>Elysia</taxon>
    </lineage>
</organism>
<name>A0A433STH3_ELYCH</name>
<gene>
    <name evidence="2" type="ORF">EGW08_019682</name>
</gene>
<sequence length="347" mass="38877">MMNSVHFPKLDEYAIQPVLIKEPSSYGYFGTSSSGNNASSLGGDKPGRLDQLGRSRGSAYFQRTSNLKELNDTGYDKVHQEKPSTTKENVDLEPSTHPDRHKTARRQTAIENEGHHSTGDNVPTLPSLAPGREFLVSDSSPRKGKLLHGVPQQHGARGPEDKSVKRALHIGSHAPPTLNRQEEQNLSGLRDLRELHDHTEAGSLDGEEAPPSTTDQLRKAYKFRKGDPNRVQSKFVDGFLWDYEVPVASVERSVRRSSHLPGIHPSTNLTSHDVYRDRLDDQADDAGAKRRLRSKLQNGYNFLAPRQSLWRVPVRKVLQHKDHLQRFQKLSIGILNVLKLAKAIIKP</sequence>
<evidence type="ECO:0000256" key="1">
    <source>
        <dbReference type="SAM" id="MobiDB-lite"/>
    </source>
</evidence>
<dbReference type="AlphaFoldDB" id="A0A433STH3"/>
<feature type="compositionally biased region" description="Basic and acidic residues" evidence="1">
    <location>
        <begin position="69"/>
        <end position="98"/>
    </location>
</feature>
<keyword evidence="3" id="KW-1185">Reference proteome</keyword>
<evidence type="ECO:0000313" key="2">
    <source>
        <dbReference type="EMBL" id="RUS72563.1"/>
    </source>
</evidence>
<reference evidence="2 3" key="1">
    <citation type="submission" date="2019-01" db="EMBL/GenBank/DDBJ databases">
        <title>A draft genome assembly of the solar-powered sea slug Elysia chlorotica.</title>
        <authorList>
            <person name="Cai H."/>
            <person name="Li Q."/>
            <person name="Fang X."/>
            <person name="Li J."/>
            <person name="Curtis N.E."/>
            <person name="Altenburger A."/>
            <person name="Shibata T."/>
            <person name="Feng M."/>
            <person name="Maeda T."/>
            <person name="Schwartz J.A."/>
            <person name="Shigenobu S."/>
            <person name="Lundholm N."/>
            <person name="Nishiyama T."/>
            <person name="Yang H."/>
            <person name="Hasebe M."/>
            <person name="Li S."/>
            <person name="Pierce S.K."/>
            <person name="Wang J."/>
        </authorList>
    </citation>
    <scope>NUCLEOTIDE SEQUENCE [LARGE SCALE GENOMIC DNA]</scope>
    <source>
        <strain evidence="2">EC2010</strain>
        <tissue evidence="2">Whole organism of an adult</tissue>
    </source>
</reference>
<dbReference type="Proteomes" id="UP000271974">
    <property type="component" value="Unassembled WGS sequence"/>
</dbReference>
<proteinExistence type="predicted"/>
<accession>A0A433STH3</accession>
<evidence type="ECO:0000313" key="3">
    <source>
        <dbReference type="Proteomes" id="UP000271974"/>
    </source>
</evidence>
<comment type="caution">
    <text evidence="2">The sequence shown here is derived from an EMBL/GenBank/DDBJ whole genome shotgun (WGS) entry which is preliminary data.</text>
</comment>